<dbReference type="Pfam" id="PF00589">
    <property type="entry name" value="Phage_integrase"/>
    <property type="match status" value="1"/>
</dbReference>
<reference evidence="6 7" key="1">
    <citation type="submission" date="2020-07" db="EMBL/GenBank/DDBJ databases">
        <title>Genomic Encyclopedia of Type Strains, Phase IV (KMG-V): Genome sequencing to study the core and pangenomes of soil and plant-associated prokaryotes.</title>
        <authorList>
            <person name="Whitman W."/>
        </authorList>
    </citation>
    <scope>NUCLEOTIDE SEQUENCE [LARGE SCALE GENOMIC DNA]</scope>
    <source>
        <strain evidence="6 7">X4EP2</strain>
    </source>
</reference>
<dbReference type="RefSeq" id="WP_179487074.1">
    <property type="nucleotide sequence ID" value="NZ_JACCCW010000001.1"/>
</dbReference>
<proteinExistence type="inferred from homology"/>
<feature type="compositionally biased region" description="Basic and acidic residues" evidence="4">
    <location>
        <begin position="413"/>
        <end position="425"/>
    </location>
</feature>
<dbReference type="EMBL" id="JACCCW010000001">
    <property type="protein sequence ID" value="NYF78007.1"/>
    <property type="molecule type" value="Genomic_DNA"/>
</dbReference>
<dbReference type="InterPro" id="IPR013762">
    <property type="entry name" value="Integrase-like_cat_sf"/>
</dbReference>
<feature type="compositionally biased region" description="Basic and acidic residues" evidence="4">
    <location>
        <begin position="387"/>
        <end position="399"/>
    </location>
</feature>
<keyword evidence="3" id="KW-0233">DNA recombination</keyword>
<comment type="caution">
    <text evidence="6">The sequence shown here is derived from an EMBL/GenBank/DDBJ whole genome shotgun (WGS) entry which is preliminary data.</text>
</comment>
<dbReference type="CDD" id="cd00397">
    <property type="entry name" value="DNA_BRE_C"/>
    <property type="match status" value="1"/>
</dbReference>
<evidence type="ECO:0000313" key="6">
    <source>
        <dbReference type="EMBL" id="NYF78007.1"/>
    </source>
</evidence>
<feature type="region of interest" description="Disordered" evidence="4">
    <location>
        <begin position="378"/>
        <end position="449"/>
    </location>
</feature>
<evidence type="ECO:0000313" key="7">
    <source>
        <dbReference type="Proteomes" id="UP000589520"/>
    </source>
</evidence>
<dbReference type="GO" id="GO:0003677">
    <property type="term" value="F:DNA binding"/>
    <property type="evidence" value="ECO:0007669"/>
    <property type="project" value="UniProtKB-KW"/>
</dbReference>
<evidence type="ECO:0000256" key="3">
    <source>
        <dbReference type="ARBA" id="ARBA00023172"/>
    </source>
</evidence>
<dbReference type="InterPro" id="IPR011010">
    <property type="entry name" value="DNA_brk_join_enz"/>
</dbReference>
<evidence type="ECO:0000256" key="4">
    <source>
        <dbReference type="SAM" id="MobiDB-lite"/>
    </source>
</evidence>
<gene>
    <name evidence="6" type="ORF">HDF17_000294</name>
</gene>
<dbReference type="PROSITE" id="PS51898">
    <property type="entry name" value="TYR_RECOMBINASE"/>
    <property type="match status" value="1"/>
</dbReference>
<evidence type="ECO:0000256" key="2">
    <source>
        <dbReference type="ARBA" id="ARBA00023125"/>
    </source>
</evidence>
<evidence type="ECO:0000259" key="5">
    <source>
        <dbReference type="PROSITE" id="PS51898"/>
    </source>
</evidence>
<dbReference type="InterPro" id="IPR002104">
    <property type="entry name" value="Integrase_catalytic"/>
</dbReference>
<protein>
    <submittedName>
        <fullName evidence="6">Integrase</fullName>
    </submittedName>
</protein>
<dbReference type="InterPro" id="IPR050090">
    <property type="entry name" value="Tyrosine_recombinase_XerCD"/>
</dbReference>
<name>A0A7Y9PDN4_9BACT</name>
<organism evidence="6 7">
    <name type="scientific">Granulicella arctica</name>
    <dbReference type="NCBI Taxonomy" id="940613"/>
    <lineage>
        <taxon>Bacteria</taxon>
        <taxon>Pseudomonadati</taxon>
        <taxon>Acidobacteriota</taxon>
        <taxon>Terriglobia</taxon>
        <taxon>Terriglobales</taxon>
        <taxon>Acidobacteriaceae</taxon>
        <taxon>Granulicella</taxon>
    </lineage>
</organism>
<dbReference type="AlphaFoldDB" id="A0A7Y9PDN4"/>
<dbReference type="Gene3D" id="1.10.443.10">
    <property type="entry name" value="Intergrase catalytic core"/>
    <property type="match status" value="1"/>
</dbReference>
<keyword evidence="2" id="KW-0238">DNA-binding</keyword>
<dbReference type="PANTHER" id="PTHR30349">
    <property type="entry name" value="PHAGE INTEGRASE-RELATED"/>
    <property type="match status" value="1"/>
</dbReference>
<comment type="similarity">
    <text evidence="1">Belongs to the 'phage' integrase family.</text>
</comment>
<dbReference type="Proteomes" id="UP000589520">
    <property type="component" value="Unassembled WGS sequence"/>
</dbReference>
<dbReference type="GO" id="GO:0015074">
    <property type="term" value="P:DNA integration"/>
    <property type="evidence" value="ECO:0007669"/>
    <property type="project" value="InterPro"/>
</dbReference>
<feature type="domain" description="Tyr recombinase" evidence="5">
    <location>
        <begin position="183"/>
        <end position="368"/>
    </location>
</feature>
<dbReference type="SUPFAM" id="SSF56349">
    <property type="entry name" value="DNA breaking-rejoining enzymes"/>
    <property type="match status" value="1"/>
</dbReference>
<evidence type="ECO:0000256" key="1">
    <source>
        <dbReference type="ARBA" id="ARBA00008857"/>
    </source>
</evidence>
<dbReference type="InterPro" id="IPR010998">
    <property type="entry name" value="Integrase_recombinase_N"/>
</dbReference>
<accession>A0A7Y9PDN4</accession>
<dbReference type="GO" id="GO:0006310">
    <property type="term" value="P:DNA recombination"/>
    <property type="evidence" value="ECO:0007669"/>
    <property type="project" value="UniProtKB-KW"/>
</dbReference>
<keyword evidence="7" id="KW-1185">Reference proteome</keyword>
<dbReference type="PANTHER" id="PTHR30349:SF41">
    <property type="entry name" value="INTEGRASE_RECOMBINASE PROTEIN MJ0367-RELATED"/>
    <property type="match status" value="1"/>
</dbReference>
<dbReference type="Gene3D" id="1.10.150.130">
    <property type="match status" value="1"/>
</dbReference>
<sequence>MGKSHQKGWIILRGKKWYGYFRREVIDPATNQPKATIVPVVLGAKSELSKFEAKEALEREITRVTGSISNDRSATNVSVTFGWFVRNRFFPLKEADWREETAKVKKYLIEADLIQKFDEDRLEDIDKFALQTHLNRLAKIQSKDRVLQIRAYMQAIFSEAVDQDFLSKDPARKVKVPAHLRETDKTVLTWDQLRSALDHLELRDRIILELDMTNALRPSELFGLRWKCFDRAAHAMTLVETTYMGEIRDWGKTKGSLRTIPLSRDLTKELCAWELECPDISPNAFIFPNNNGGFIDTGNYRKRVLHKLARDLKLPKLTFQVIRRSIATLAQKKGTVKDVQGVLRHSRAATTTDVYMQEIPEGVRATIDSIHRELRKGTKSGVAGFGRKKEAPRSTEKKVGVGNGKTGVSVGRKLQERRSVGDFKTRSQKGFENLLPNATKPGEAEPLSC</sequence>